<dbReference type="PANTHER" id="PTHR34815:SF2">
    <property type="entry name" value="N-ACETYLTRANSFERASE DOMAIN-CONTAINING PROTEIN"/>
    <property type="match status" value="1"/>
</dbReference>
<dbReference type="PANTHER" id="PTHR34815">
    <property type="entry name" value="LYSINE ACETYLTRANSFERASE"/>
    <property type="match status" value="1"/>
</dbReference>
<sequence length="364" mass="40610">MSLEHLIIKQATDAQAHEALLHEAGFWGARFEINVNDYVKLAPIFEHGAFARDGRLTHWVLVPEGDPDSVEVYASCQVFTRDILTLQRGEISPSTSFGHLITSVVVAPEHRGKGYGKRFMSLMHSALALHRYPNPKVTTFVDRASTVTVLYSAVGDYYSRCVPSIGEPGWTLQKSFVTTWPLSRAQIPSATSSHVQLLSESDVTRTLDSDDSNIPTDLIDLQNRDPTKTYFAFVPTAPLNAYATLIGKLLLDRGDSPSNLSWGAKVPDKCDFMAWSFFGLQNLQLVVARDAKCESVEIWNVPEQLRKIARATGGETTERVDDLSAFKWYGQECDSKVDVADVVWALKERYSWCQVNICAIQGIY</sequence>
<dbReference type="Gene3D" id="3.40.630.30">
    <property type="match status" value="1"/>
</dbReference>
<dbReference type="AlphaFoldDB" id="A0A8H3GZ21"/>
<dbReference type="SUPFAM" id="SSF55729">
    <property type="entry name" value="Acyl-CoA N-acyltransferases (Nat)"/>
    <property type="match status" value="1"/>
</dbReference>
<proteinExistence type="predicted"/>
<evidence type="ECO:0000313" key="2">
    <source>
        <dbReference type="EMBL" id="CAE6481152.1"/>
    </source>
</evidence>
<dbReference type="InterPro" id="IPR053013">
    <property type="entry name" value="LAT"/>
</dbReference>
<accession>A0A8H3GZ21</accession>
<reference evidence="2" key="1">
    <citation type="submission" date="2021-01" db="EMBL/GenBank/DDBJ databases">
        <authorList>
            <person name="Kaushik A."/>
        </authorList>
    </citation>
    <scope>NUCLEOTIDE SEQUENCE</scope>
    <source>
        <strain evidence="2">AG2-2IIIB</strain>
    </source>
</reference>
<dbReference type="Pfam" id="PF22998">
    <property type="entry name" value="GNAT_LYC1-like"/>
    <property type="match status" value="1"/>
</dbReference>
<dbReference type="Proteomes" id="UP000663843">
    <property type="component" value="Unassembled WGS sequence"/>
</dbReference>
<dbReference type="InterPro" id="IPR055100">
    <property type="entry name" value="GNAT_LYC1-like"/>
</dbReference>
<gene>
    <name evidence="2" type="ORF">RDB_LOCUS118458</name>
</gene>
<organism evidence="2 3">
    <name type="scientific">Rhizoctonia solani</name>
    <dbReference type="NCBI Taxonomy" id="456999"/>
    <lineage>
        <taxon>Eukaryota</taxon>
        <taxon>Fungi</taxon>
        <taxon>Dikarya</taxon>
        <taxon>Basidiomycota</taxon>
        <taxon>Agaricomycotina</taxon>
        <taxon>Agaricomycetes</taxon>
        <taxon>Cantharellales</taxon>
        <taxon>Ceratobasidiaceae</taxon>
        <taxon>Rhizoctonia</taxon>
    </lineage>
</organism>
<protein>
    <recommendedName>
        <fullName evidence="1">LYC1 C-terminal domain-containing protein</fullName>
    </recommendedName>
</protein>
<dbReference type="CDD" id="cd04301">
    <property type="entry name" value="NAT_SF"/>
    <property type="match status" value="1"/>
</dbReference>
<evidence type="ECO:0000313" key="3">
    <source>
        <dbReference type="Proteomes" id="UP000663843"/>
    </source>
</evidence>
<name>A0A8H3GZ21_9AGAM</name>
<evidence type="ECO:0000259" key="1">
    <source>
        <dbReference type="Pfam" id="PF22998"/>
    </source>
</evidence>
<dbReference type="InterPro" id="IPR016181">
    <property type="entry name" value="Acyl_CoA_acyltransferase"/>
</dbReference>
<feature type="domain" description="LYC1 C-terminal" evidence="1">
    <location>
        <begin position="287"/>
        <end position="353"/>
    </location>
</feature>
<dbReference type="EMBL" id="CAJMWT010003925">
    <property type="protein sequence ID" value="CAE6481152.1"/>
    <property type="molecule type" value="Genomic_DNA"/>
</dbReference>
<comment type="caution">
    <text evidence="2">The sequence shown here is derived from an EMBL/GenBank/DDBJ whole genome shotgun (WGS) entry which is preliminary data.</text>
</comment>